<accession>A0A6C0GN15</accession>
<reference evidence="2 3" key="1">
    <citation type="submission" date="2020-01" db="EMBL/GenBank/DDBJ databases">
        <authorList>
            <person name="Kim M.K."/>
        </authorList>
    </citation>
    <scope>NUCLEOTIDE SEQUENCE [LARGE SCALE GENOMIC DNA]</scope>
    <source>
        <strain evidence="2 3">172606-1</strain>
    </source>
</reference>
<dbReference type="AlphaFoldDB" id="A0A6C0GN15"/>
<name>A0A6C0GN15_9BACT</name>
<dbReference type="RefSeq" id="WP_162445415.1">
    <property type="nucleotide sequence ID" value="NZ_CP048222.1"/>
</dbReference>
<feature type="region of interest" description="Disordered" evidence="1">
    <location>
        <begin position="183"/>
        <end position="210"/>
    </location>
</feature>
<keyword evidence="3" id="KW-1185">Reference proteome</keyword>
<dbReference type="SUPFAM" id="SSF55315">
    <property type="entry name" value="L30e-like"/>
    <property type="match status" value="1"/>
</dbReference>
<dbReference type="Gene3D" id="3.30.1330.30">
    <property type="match status" value="1"/>
</dbReference>
<evidence type="ECO:0000313" key="3">
    <source>
        <dbReference type="Proteomes" id="UP000480178"/>
    </source>
</evidence>
<dbReference type="Pfam" id="PF18845">
    <property type="entry name" value="baeRF_family3"/>
    <property type="match status" value="1"/>
</dbReference>
<gene>
    <name evidence="2" type="ORF">GXP67_23670</name>
</gene>
<protein>
    <submittedName>
        <fullName evidence="2">Uncharacterized protein</fullName>
    </submittedName>
</protein>
<dbReference type="InterPro" id="IPR041289">
    <property type="entry name" value="Bact_RF_family3"/>
</dbReference>
<dbReference type="InterPro" id="IPR029064">
    <property type="entry name" value="Ribosomal_eL30-like_sf"/>
</dbReference>
<evidence type="ECO:0000256" key="1">
    <source>
        <dbReference type="SAM" id="MobiDB-lite"/>
    </source>
</evidence>
<dbReference type="KEGG" id="rhoz:GXP67_23670"/>
<proteinExistence type="predicted"/>
<dbReference type="EMBL" id="CP048222">
    <property type="protein sequence ID" value="QHT69426.1"/>
    <property type="molecule type" value="Genomic_DNA"/>
</dbReference>
<organism evidence="2 3">
    <name type="scientific">Rhodocytophaga rosea</name>
    <dbReference type="NCBI Taxonomy" id="2704465"/>
    <lineage>
        <taxon>Bacteria</taxon>
        <taxon>Pseudomonadati</taxon>
        <taxon>Bacteroidota</taxon>
        <taxon>Cytophagia</taxon>
        <taxon>Cytophagales</taxon>
        <taxon>Rhodocytophagaceae</taxon>
        <taxon>Rhodocytophaga</taxon>
    </lineage>
</organism>
<evidence type="ECO:0000313" key="2">
    <source>
        <dbReference type="EMBL" id="QHT69426.1"/>
    </source>
</evidence>
<sequence>MTNQEIQEKLKSLSNQSAYPSVSILLPLENERTPTFVAPEHKLKVLVQETYQRLSNIEDEQALQTIRQKLDNIAENIKFDNGDKSMGIFVSPDHEEVIKLPFSVESNVFIGDNFQIRDLVQVRNQLNEYLVLMISEKKVLALRGSGPSLSVIQVPEMPASMAEQEVPGAALDTNEIEDAIDTSVEPDAPSPKGQADEDANSNQSSIQGVSYDEKQRPYLTKIDQALGKYLTQESLRVVLVGVDKKISHFLKFSKNENKVIGTVNGNYDYAPPQTISELVWPVVQNKMQEEKENLLSELQESVGRNLYVSGIDAVWKAAFEGRVRTLLIEENYQVRGLILDEGYSLSLDVPDTYNGPGRIAEDAVDDLIELVMSKAGNVVFVENGKLGDHQQLAAITRY</sequence>
<dbReference type="Proteomes" id="UP000480178">
    <property type="component" value="Chromosome"/>
</dbReference>